<evidence type="ECO:0000313" key="2">
    <source>
        <dbReference type="Proteomes" id="UP000655550"/>
    </source>
</evidence>
<gene>
    <name evidence="1" type="ORF">GCM10007363_27520</name>
</gene>
<protein>
    <submittedName>
        <fullName evidence="1">Uncharacterized protein</fullName>
    </submittedName>
</protein>
<accession>A0ABQ2ARY3</accession>
<organism evidence="1 2">
    <name type="scientific">Pseudomonas fluvialis</name>
    <dbReference type="NCBI Taxonomy" id="1793966"/>
    <lineage>
        <taxon>Bacteria</taxon>
        <taxon>Pseudomonadati</taxon>
        <taxon>Pseudomonadota</taxon>
        <taxon>Gammaproteobacteria</taxon>
        <taxon>Pseudomonadales</taxon>
        <taxon>Pseudomonadaceae</taxon>
        <taxon>Pseudomonas</taxon>
    </lineage>
</organism>
<reference evidence="2" key="1">
    <citation type="journal article" date="2019" name="Int. J. Syst. Evol. Microbiol.">
        <title>The Global Catalogue of Microorganisms (GCM) 10K type strain sequencing project: providing services to taxonomists for standard genome sequencing and annotation.</title>
        <authorList>
            <consortium name="The Broad Institute Genomics Platform"/>
            <consortium name="The Broad Institute Genome Sequencing Center for Infectious Disease"/>
            <person name="Wu L."/>
            <person name="Ma J."/>
        </authorList>
    </citation>
    <scope>NUCLEOTIDE SEQUENCE [LARGE SCALE GENOMIC DNA]</scope>
    <source>
        <strain evidence="2">CCM 8778</strain>
    </source>
</reference>
<dbReference type="EMBL" id="BMDE01000009">
    <property type="protein sequence ID" value="GGH96288.1"/>
    <property type="molecule type" value="Genomic_DNA"/>
</dbReference>
<keyword evidence="2" id="KW-1185">Reference proteome</keyword>
<evidence type="ECO:0000313" key="1">
    <source>
        <dbReference type="EMBL" id="GGH96288.1"/>
    </source>
</evidence>
<comment type="caution">
    <text evidence="1">The sequence shown here is derived from an EMBL/GenBank/DDBJ whole genome shotgun (WGS) entry which is preliminary data.</text>
</comment>
<proteinExistence type="predicted"/>
<sequence>MGIGIELVGNVLVGVVAKQIQHGAGGPVGFECLQDVLRRMPLMDKQRYGGHADLLAFSFACPIEERLGQALEACHALAQAVKAFTIALPYLFFGKDAGLAFFGGFGDQVEQPFGKVALGVFIPAQFRCQAGVVAILLGGLSGVELLLHAYIWATGGLGVVLIGGVRVCAQTGIRGRLVVFRLWAMFGQYLVCQR</sequence>
<name>A0ABQ2ARY3_9PSED</name>
<dbReference type="Proteomes" id="UP000655550">
    <property type="component" value="Unassembled WGS sequence"/>
</dbReference>